<organism evidence="3 4">
    <name type="scientific">Asparagus officinalis</name>
    <name type="common">Garden asparagus</name>
    <dbReference type="NCBI Taxonomy" id="4686"/>
    <lineage>
        <taxon>Eukaryota</taxon>
        <taxon>Viridiplantae</taxon>
        <taxon>Streptophyta</taxon>
        <taxon>Embryophyta</taxon>
        <taxon>Tracheophyta</taxon>
        <taxon>Spermatophyta</taxon>
        <taxon>Magnoliopsida</taxon>
        <taxon>Liliopsida</taxon>
        <taxon>Asparagales</taxon>
        <taxon>Asparagaceae</taxon>
        <taxon>Asparagoideae</taxon>
        <taxon>Asparagus</taxon>
    </lineage>
</organism>
<keyword evidence="4" id="KW-1185">Reference proteome</keyword>
<protein>
    <recommendedName>
        <fullName evidence="2">CRIB domain-containing protein</fullName>
    </recommendedName>
</protein>
<evidence type="ECO:0000259" key="2">
    <source>
        <dbReference type="PROSITE" id="PS50108"/>
    </source>
</evidence>
<dbReference type="EMBL" id="CM007384">
    <property type="protein sequence ID" value="ONK70713.1"/>
    <property type="molecule type" value="Genomic_DNA"/>
</dbReference>
<name>A0A5P1EZ26_ASPOF</name>
<sequence>MLGTIPPMKVKGGLRKGLKYISNIFEQEKEQEMVIGHPTDVKHVAHIGFDGPAVNNPTWRILSAVPPPSPAYVTKRDRRSRAAHDATQRQRPRTPPHASGWVPHTRKNESAGFSRAGSDSPLANRNPAAAGATANANPITLTGPNATPPPQTSLPYPNRRRKRGEAKDPIAGLAAHLADPRTLPHPIRGPLQWKM</sequence>
<proteinExistence type="predicted"/>
<dbReference type="InterPro" id="IPR000095">
    <property type="entry name" value="CRIB_dom"/>
</dbReference>
<dbReference type="AlphaFoldDB" id="A0A5P1EZ26"/>
<reference evidence="4" key="1">
    <citation type="journal article" date="2017" name="Nat. Commun.">
        <title>The asparagus genome sheds light on the origin and evolution of a young Y chromosome.</title>
        <authorList>
            <person name="Harkess A."/>
            <person name="Zhou J."/>
            <person name="Xu C."/>
            <person name="Bowers J.E."/>
            <person name="Van der Hulst R."/>
            <person name="Ayyampalayam S."/>
            <person name="Mercati F."/>
            <person name="Riccardi P."/>
            <person name="McKain M.R."/>
            <person name="Kakrana A."/>
            <person name="Tang H."/>
            <person name="Ray J."/>
            <person name="Groenendijk J."/>
            <person name="Arikit S."/>
            <person name="Mathioni S.M."/>
            <person name="Nakano M."/>
            <person name="Shan H."/>
            <person name="Telgmann-Rauber A."/>
            <person name="Kanno A."/>
            <person name="Yue Z."/>
            <person name="Chen H."/>
            <person name="Li W."/>
            <person name="Chen Y."/>
            <person name="Xu X."/>
            <person name="Zhang Y."/>
            <person name="Luo S."/>
            <person name="Chen H."/>
            <person name="Gao J."/>
            <person name="Mao Z."/>
            <person name="Pires J.C."/>
            <person name="Luo M."/>
            <person name="Kudrna D."/>
            <person name="Wing R.A."/>
            <person name="Meyers B.C."/>
            <person name="Yi K."/>
            <person name="Kong H."/>
            <person name="Lavrijsen P."/>
            <person name="Sunseri F."/>
            <person name="Falavigna A."/>
            <person name="Ye Y."/>
            <person name="Leebens-Mack J.H."/>
            <person name="Chen G."/>
        </authorList>
    </citation>
    <scope>NUCLEOTIDE SEQUENCE [LARGE SCALE GENOMIC DNA]</scope>
    <source>
        <strain evidence="4">cv. DH0086</strain>
    </source>
</reference>
<dbReference type="Proteomes" id="UP000243459">
    <property type="component" value="Chromosome 4"/>
</dbReference>
<evidence type="ECO:0000313" key="3">
    <source>
        <dbReference type="EMBL" id="ONK70713.1"/>
    </source>
</evidence>
<dbReference type="Gramene" id="ONK70713">
    <property type="protein sequence ID" value="ONK70713"/>
    <property type="gene ID" value="A4U43_C04F750"/>
</dbReference>
<feature type="compositionally biased region" description="Low complexity" evidence="1">
    <location>
        <begin position="123"/>
        <end position="137"/>
    </location>
</feature>
<feature type="region of interest" description="Disordered" evidence="1">
    <location>
        <begin position="62"/>
        <end position="195"/>
    </location>
</feature>
<accession>A0A5P1EZ26</accession>
<evidence type="ECO:0000313" key="4">
    <source>
        <dbReference type="Proteomes" id="UP000243459"/>
    </source>
</evidence>
<dbReference type="SMART" id="SM00285">
    <property type="entry name" value="PBD"/>
    <property type="match status" value="1"/>
</dbReference>
<gene>
    <name evidence="3" type="ORF">A4U43_C04F750</name>
</gene>
<dbReference type="CDD" id="cd00132">
    <property type="entry name" value="CRIB"/>
    <property type="match status" value="1"/>
</dbReference>
<dbReference type="PANTHER" id="PTHR46325">
    <property type="entry name" value="CRIB DOMAIN-CONTAINING PROTEIN RIC8"/>
    <property type="match status" value="1"/>
</dbReference>
<dbReference type="PANTHER" id="PTHR46325:SF20">
    <property type="entry name" value="CRIB DOMAIN-CONTAINING PROTEIN RIC10"/>
    <property type="match status" value="1"/>
</dbReference>
<dbReference type="Pfam" id="PF00786">
    <property type="entry name" value="PBD"/>
    <property type="match status" value="1"/>
</dbReference>
<feature type="domain" description="CRIB" evidence="2">
    <location>
        <begin position="35"/>
        <end position="48"/>
    </location>
</feature>
<evidence type="ECO:0000256" key="1">
    <source>
        <dbReference type="SAM" id="MobiDB-lite"/>
    </source>
</evidence>
<dbReference type="PROSITE" id="PS50108">
    <property type="entry name" value="CRIB"/>
    <property type="match status" value="1"/>
</dbReference>